<accession>A0ABZ1VZT8</accession>
<proteinExistence type="predicted"/>
<dbReference type="PROSITE" id="PS51257">
    <property type="entry name" value="PROKAR_LIPOPROTEIN"/>
    <property type="match status" value="1"/>
</dbReference>
<dbReference type="EMBL" id="CP108482">
    <property type="protein sequence ID" value="WUS61254.1"/>
    <property type="molecule type" value="Genomic_DNA"/>
</dbReference>
<evidence type="ECO:0000313" key="5">
    <source>
        <dbReference type="Proteomes" id="UP001432014"/>
    </source>
</evidence>
<evidence type="ECO:0000256" key="2">
    <source>
        <dbReference type="SAM" id="SignalP"/>
    </source>
</evidence>
<dbReference type="RefSeq" id="WP_329492709.1">
    <property type="nucleotide sequence ID" value="NZ_CP108460.1"/>
</dbReference>
<sequence length="72" mass="7042">MSPRPVRRRAGAAAAVLAAAAALLLTGCGPGANPPGKAAATADDGQVQQMRQKVDAAESAAAQADSDATQNN</sequence>
<dbReference type="EMBL" id="CP108482">
    <property type="protein sequence ID" value="WUS54092.1"/>
    <property type="molecule type" value="Genomic_DNA"/>
</dbReference>
<evidence type="ECO:0000313" key="4">
    <source>
        <dbReference type="EMBL" id="WUS61254.1"/>
    </source>
</evidence>
<feature type="compositionally biased region" description="Low complexity" evidence="1">
    <location>
        <begin position="57"/>
        <end position="72"/>
    </location>
</feature>
<organism evidence="3 5">
    <name type="scientific">Kitasatospora herbaricolor</name>
    <dbReference type="NCBI Taxonomy" id="68217"/>
    <lineage>
        <taxon>Bacteria</taxon>
        <taxon>Bacillati</taxon>
        <taxon>Actinomycetota</taxon>
        <taxon>Actinomycetes</taxon>
        <taxon>Kitasatosporales</taxon>
        <taxon>Streptomycetaceae</taxon>
        <taxon>Kitasatospora</taxon>
    </lineage>
</organism>
<keyword evidence="2" id="KW-0732">Signal</keyword>
<dbReference type="Proteomes" id="UP001432014">
    <property type="component" value="Chromosome"/>
</dbReference>
<protein>
    <recommendedName>
        <fullName evidence="6">Small secreted protein</fullName>
    </recommendedName>
</protein>
<evidence type="ECO:0000256" key="1">
    <source>
        <dbReference type="SAM" id="MobiDB-lite"/>
    </source>
</evidence>
<keyword evidence="5" id="KW-1185">Reference proteome</keyword>
<name>A0ABZ1VZT8_9ACTN</name>
<feature type="region of interest" description="Disordered" evidence="1">
    <location>
        <begin position="28"/>
        <end position="72"/>
    </location>
</feature>
<dbReference type="InterPro" id="IPR006311">
    <property type="entry name" value="TAT_signal"/>
</dbReference>
<gene>
    <name evidence="3" type="ORF">OG469_00400</name>
    <name evidence="4" type="ORF">OG469_40620</name>
</gene>
<reference evidence="3 5" key="1">
    <citation type="submission" date="2022-10" db="EMBL/GenBank/DDBJ databases">
        <title>The complete genomes of actinobacterial strains from the NBC collection.</title>
        <authorList>
            <person name="Joergensen T.S."/>
            <person name="Alvarez Arevalo M."/>
            <person name="Sterndorff E.B."/>
            <person name="Faurdal D."/>
            <person name="Vuksanovic O."/>
            <person name="Mourched A.-S."/>
            <person name="Charusanti P."/>
            <person name="Shaw S."/>
            <person name="Blin K."/>
            <person name="Weber T."/>
        </authorList>
    </citation>
    <scope>NUCLEOTIDE SEQUENCE [LARGE SCALE GENOMIC DNA]</scope>
    <source>
        <strain evidence="3 5">NBC_01247</strain>
    </source>
</reference>
<evidence type="ECO:0008006" key="6">
    <source>
        <dbReference type="Google" id="ProtNLM"/>
    </source>
</evidence>
<feature type="chain" id="PRO_5045034492" description="Small secreted protein" evidence="2">
    <location>
        <begin position="33"/>
        <end position="72"/>
    </location>
</feature>
<dbReference type="PROSITE" id="PS51318">
    <property type="entry name" value="TAT"/>
    <property type="match status" value="1"/>
</dbReference>
<evidence type="ECO:0000313" key="3">
    <source>
        <dbReference type="EMBL" id="WUS54092.1"/>
    </source>
</evidence>
<feature type="signal peptide" evidence="2">
    <location>
        <begin position="1"/>
        <end position="32"/>
    </location>
</feature>